<evidence type="ECO:0000313" key="4">
    <source>
        <dbReference type="Proteomes" id="UP000050437"/>
    </source>
</evidence>
<accession>A0A0P7D1V3</accession>
<proteinExistence type="predicted"/>
<dbReference type="SUPFAM" id="SSF53756">
    <property type="entry name" value="UDP-Glycosyltransferase/glycogen phosphorylase"/>
    <property type="match status" value="1"/>
</dbReference>
<keyword evidence="1" id="KW-0472">Membrane</keyword>
<dbReference type="PANTHER" id="PTHR43685">
    <property type="entry name" value="GLYCOSYLTRANSFERASE"/>
    <property type="match status" value="1"/>
</dbReference>
<dbReference type="Pfam" id="PF00535">
    <property type="entry name" value="Glycos_transf_2"/>
    <property type="match status" value="1"/>
</dbReference>
<organism evidence="3 4">
    <name type="scientific">Pseudomonas putida</name>
    <name type="common">Arthrobacter siderocapsulatus</name>
    <dbReference type="NCBI Taxonomy" id="303"/>
    <lineage>
        <taxon>Bacteria</taxon>
        <taxon>Pseudomonadati</taxon>
        <taxon>Pseudomonadota</taxon>
        <taxon>Gammaproteobacteria</taxon>
        <taxon>Pseudomonadales</taxon>
        <taxon>Pseudomonadaceae</taxon>
        <taxon>Pseudomonas</taxon>
    </lineage>
</organism>
<dbReference type="Pfam" id="PF13641">
    <property type="entry name" value="Glyco_tranf_2_3"/>
    <property type="match status" value="1"/>
</dbReference>
<dbReference type="GO" id="GO:0016757">
    <property type="term" value="F:glycosyltransferase activity"/>
    <property type="evidence" value="ECO:0007669"/>
    <property type="project" value="UniProtKB-KW"/>
</dbReference>
<dbReference type="Proteomes" id="UP000050437">
    <property type="component" value="Unassembled WGS sequence"/>
</dbReference>
<evidence type="ECO:0000259" key="2">
    <source>
        <dbReference type="Pfam" id="PF00535"/>
    </source>
</evidence>
<comment type="caution">
    <text evidence="3">The sequence shown here is derived from an EMBL/GenBank/DDBJ whole genome shotgun (WGS) entry which is preliminary data.</text>
</comment>
<dbReference type="Gene3D" id="3.90.550.10">
    <property type="entry name" value="Spore Coat Polysaccharide Biosynthesis Protein SpsA, Chain A"/>
    <property type="match status" value="3"/>
</dbReference>
<reference evidence="3 4" key="1">
    <citation type="submission" date="2015-10" db="EMBL/GenBank/DDBJ databases">
        <title>Pseudomonas putida clinical strains.</title>
        <authorList>
            <person name="Molina L."/>
            <person name="Udaondo Z."/>
        </authorList>
    </citation>
    <scope>NUCLEOTIDE SEQUENCE [LARGE SCALE GENOMIC DNA]</scope>
    <source>
        <strain evidence="3 4">HB13667</strain>
    </source>
</reference>
<evidence type="ECO:0000256" key="1">
    <source>
        <dbReference type="ARBA" id="ARBA00022519"/>
    </source>
</evidence>
<protein>
    <submittedName>
        <fullName evidence="3">Glycosyl transferase family 2</fullName>
    </submittedName>
</protein>
<dbReference type="InterPro" id="IPR050834">
    <property type="entry name" value="Glycosyltransf_2"/>
</dbReference>
<dbReference type="SUPFAM" id="SSF53448">
    <property type="entry name" value="Nucleotide-diphospho-sugar transferases"/>
    <property type="match status" value="3"/>
</dbReference>
<name>A0A0P7D1V3_PSEPU</name>
<dbReference type="GeneID" id="92659530"/>
<dbReference type="RefSeq" id="WP_054573094.1">
    <property type="nucleotide sequence ID" value="NZ_LKKS01000106.1"/>
</dbReference>
<feature type="domain" description="Glycosyltransferase 2-like" evidence="2">
    <location>
        <begin position="8"/>
        <end position="151"/>
    </location>
</feature>
<dbReference type="PANTHER" id="PTHR43685:SF2">
    <property type="entry name" value="GLYCOSYLTRANSFERASE 2-LIKE DOMAIN-CONTAINING PROTEIN"/>
    <property type="match status" value="1"/>
</dbReference>
<gene>
    <name evidence="3" type="ORF">HB13667_17355</name>
</gene>
<keyword evidence="3" id="KW-0808">Transferase</keyword>
<dbReference type="AlphaFoldDB" id="A0A0P7D1V3"/>
<dbReference type="InterPro" id="IPR029044">
    <property type="entry name" value="Nucleotide-diphossugar_trans"/>
</dbReference>
<dbReference type="CDD" id="cd00761">
    <property type="entry name" value="Glyco_tranf_GTA_type"/>
    <property type="match status" value="1"/>
</dbReference>
<dbReference type="EMBL" id="LKKS01000106">
    <property type="protein sequence ID" value="KPM62415.1"/>
    <property type="molecule type" value="Genomic_DNA"/>
</dbReference>
<dbReference type="InterPro" id="IPR001173">
    <property type="entry name" value="Glyco_trans_2-like"/>
</dbReference>
<keyword evidence="1" id="KW-1003">Cell membrane</keyword>
<keyword evidence="1" id="KW-0997">Cell inner membrane</keyword>
<sequence>MNEQPLVSILIPAYSARFFAVALQSAVGQSYENLEVLVCDDSEGDEIETIVRCVEEQSGRAVRYVRNERRLGFVGNLVQAVQMASGELVKVLCDDDRLMPLCVARQAKCLADDSEVSLVLAQRMFVDENSYVLPMRLANARFVDTDSLFNGNDILSILNDSPANFLGNFSSAMMRREQVLSFLCALTQDEQGFVALLDMVLFCCLMRTGQLMLLGDVLVIERLHAQRLSKQSAVRASLVREWGWLRQMLEQRGGEQAPAQGWVRYRALSDTSLMPGQWREMNLVLLLGNWQQTMRCRIGSDSESYAELYQAWVDERQLSAAQLKQLPRTFESWPRKPRVAVVILDLAGSLDELSQTVYSVQAQCYAAQDCVVLSDVKGCVWSGVAQHALEGDWVGQINRVVAALPESDWVYLLHAGDRLVDAALLLLAERIAVMPGLGCIYSDEDTWVDGALCEPIFKPAFNIDLMRSYPYVGRTLAFDRAAFATLGGLDSRFADLAAHDLLWRLVEAKGPQAVEHIAEIQVHSTLGFAQWLSQDSVIAQSEPVLHEHLNRLGVAHQIRHDEVPVLNRVDYLHTEQPLVTLVLPCNQPFQIVQRCVMSVLEQTTYSRYELVLVAADDIEPAAGNWLHAMAEVGGAILRVLRLSGAADVGRMINEAAKTARGDYLLMLSSGLQVRESQWLGELLNHAQRPEVAIVGAKVVDVHDRVVHAGLVLGGSGGVGLVCAGEEGQSRGYLQRLQVTQNWSAVAGDCLIVRKSVFDALDGLDLTQFSAGLGEVDLCLRARSLGYLVVWTPYACLYAIGAASGEPHANATFEQQSVFFERWRSLVVRDPAYNPNLGLGRVNFDLDASQQGSWDPFCARTLPSVLALPVNASAVGAYRVTEPFARLEAGGRIVGRVSYESPDTVQLARMNPDIIVVQLRHNENSVSDLERLARFSSARRIYEIDDYVLKAPKKNKHARNKPADIEQHLRRAIGLCDRVVVTTQALADALGSMHSDFRVVPNMLDPEVWCAFKCERATASKPRVGWGGGTSHSGDLEIIAETVRLLADEVHWVFFGMCPDELRPYVHEFHPPVALANYPAKLASLNLDLALAPLEFHIFNDCKSNLRLLEYGACGYPVICTDTEAYRGYLPCTRVYGNSTKEWVEAIRSHLADPASSYRMGDELREAVMRDFVLRDDNLRHWEWGWLAD</sequence>
<dbReference type="Gene3D" id="3.40.50.2000">
    <property type="entry name" value="Glycogen Phosphorylase B"/>
    <property type="match status" value="1"/>
</dbReference>
<evidence type="ECO:0000313" key="3">
    <source>
        <dbReference type="EMBL" id="KPM62415.1"/>
    </source>
</evidence>